<dbReference type="InterPro" id="IPR029044">
    <property type="entry name" value="Nucleotide-diphossugar_trans"/>
</dbReference>
<accession>A0A381YQX4</accession>
<organism evidence="1">
    <name type="scientific">marine metagenome</name>
    <dbReference type="NCBI Taxonomy" id="408172"/>
    <lineage>
        <taxon>unclassified sequences</taxon>
        <taxon>metagenomes</taxon>
        <taxon>ecological metagenomes</taxon>
    </lineage>
</organism>
<dbReference type="EMBL" id="UINC01018834">
    <property type="protein sequence ID" value="SVA79408.1"/>
    <property type="molecule type" value="Genomic_DNA"/>
</dbReference>
<evidence type="ECO:0000313" key="1">
    <source>
        <dbReference type="EMBL" id="SVA79408.1"/>
    </source>
</evidence>
<protein>
    <recommendedName>
        <fullName evidence="2">Cytidylyltransferase</fullName>
    </recommendedName>
</protein>
<gene>
    <name evidence="1" type="ORF">METZ01_LOCUS132262</name>
</gene>
<reference evidence="1" key="1">
    <citation type="submission" date="2018-05" db="EMBL/GenBank/DDBJ databases">
        <authorList>
            <person name="Lanie J.A."/>
            <person name="Ng W.-L."/>
            <person name="Kazmierczak K.M."/>
            <person name="Andrzejewski T.M."/>
            <person name="Davidsen T.M."/>
            <person name="Wayne K.J."/>
            <person name="Tettelin H."/>
            <person name="Glass J.I."/>
            <person name="Rusch D."/>
            <person name="Podicherti R."/>
            <person name="Tsui H.-C.T."/>
            <person name="Winkler M.E."/>
        </authorList>
    </citation>
    <scope>NUCLEOTIDE SEQUENCE</scope>
</reference>
<dbReference type="Gene3D" id="3.90.550.10">
    <property type="entry name" value="Spore Coat Polysaccharide Biosynthesis Protein SpsA, Chain A"/>
    <property type="match status" value="1"/>
</dbReference>
<proteinExistence type="predicted"/>
<dbReference type="InterPro" id="IPR003329">
    <property type="entry name" value="Cytidylyl_trans"/>
</dbReference>
<dbReference type="PANTHER" id="PTHR21485">
    <property type="entry name" value="HAD SUPERFAMILY MEMBERS CMAS AND KDSC"/>
    <property type="match status" value="1"/>
</dbReference>
<name>A0A381YQX4_9ZZZZ</name>
<dbReference type="InterPro" id="IPR050793">
    <property type="entry name" value="CMP-NeuNAc_synthase"/>
</dbReference>
<dbReference type="Pfam" id="PF02348">
    <property type="entry name" value="CTP_transf_3"/>
    <property type="match status" value="1"/>
</dbReference>
<sequence length="250" mass="27850">MAVALMLGREGSEGFPGKNTHPVLGRPMMSYPLLAAKSATLVDEIYVSTDSDNIKNIAQEHGAKIIDRPLELATKEALGEDAYAHGFQYISERLGAPPDLTVLLFCNAPTILAKTIDEGIRILLEDPSLDSAVTVSAYNMWSPIRARKEGPDGLLQPFVPFEAFGNLKAVNCDRDSQGDVFFADMSVSIVRSRCLEDLDFGVLPQRWMGRRIYPLKQWGGCDVDYAWQVPSVEYWLREHGFTESKTPYNF</sequence>
<evidence type="ECO:0008006" key="2">
    <source>
        <dbReference type="Google" id="ProtNLM"/>
    </source>
</evidence>
<dbReference type="SUPFAM" id="SSF53448">
    <property type="entry name" value="Nucleotide-diphospho-sugar transferases"/>
    <property type="match status" value="1"/>
</dbReference>
<dbReference type="GO" id="GO:0008781">
    <property type="term" value="F:N-acylneuraminate cytidylyltransferase activity"/>
    <property type="evidence" value="ECO:0007669"/>
    <property type="project" value="TreeGrafter"/>
</dbReference>
<dbReference type="PANTHER" id="PTHR21485:SF3">
    <property type="entry name" value="N-ACYLNEURAMINATE CYTIDYLYLTRANSFERASE"/>
    <property type="match status" value="1"/>
</dbReference>
<dbReference type="AlphaFoldDB" id="A0A381YQX4"/>